<sequence>MESLIFQGSAESNASKIQLVMSHPKGNNNSMSDFDVHGEGGQSLQDIREAYGVPIAATSAEGAPGALPFIKPEDMQYFGRLMEDAEEESMSKDELDERKIMTLLLKIKSGTNYR</sequence>
<proteinExistence type="predicted"/>
<dbReference type="InterPro" id="IPR038737">
    <property type="entry name" value="SF3b_su1-like"/>
</dbReference>
<evidence type="ECO:0000313" key="2">
    <source>
        <dbReference type="EMBL" id="CAE4630872.1"/>
    </source>
</evidence>
<gene>
    <name evidence="2" type="ORF">DBRI00130_LOCUS27320</name>
</gene>
<accession>A0A7S4VTW0</accession>
<name>A0A7S4VTW0_9STRA</name>
<dbReference type="GO" id="GO:0000245">
    <property type="term" value="P:spliceosomal complex assembly"/>
    <property type="evidence" value="ECO:0007669"/>
    <property type="project" value="InterPro"/>
</dbReference>
<dbReference type="EMBL" id="HBNS01034979">
    <property type="protein sequence ID" value="CAE4630872.1"/>
    <property type="molecule type" value="Transcribed_RNA"/>
</dbReference>
<protein>
    <submittedName>
        <fullName evidence="2">Uncharacterized protein</fullName>
    </submittedName>
</protein>
<dbReference type="GO" id="GO:0003729">
    <property type="term" value="F:mRNA binding"/>
    <property type="evidence" value="ECO:0007669"/>
    <property type="project" value="InterPro"/>
</dbReference>
<dbReference type="AlphaFoldDB" id="A0A7S4VTW0"/>
<feature type="region of interest" description="Disordered" evidence="1">
    <location>
        <begin position="22"/>
        <end position="41"/>
    </location>
</feature>
<evidence type="ECO:0000256" key="1">
    <source>
        <dbReference type="SAM" id="MobiDB-lite"/>
    </source>
</evidence>
<organism evidence="2">
    <name type="scientific">Ditylum brightwellii</name>
    <dbReference type="NCBI Taxonomy" id="49249"/>
    <lineage>
        <taxon>Eukaryota</taxon>
        <taxon>Sar</taxon>
        <taxon>Stramenopiles</taxon>
        <taxon>Ochrophyta</taxon>
        <taxon>Bacillariophyta</taxon>
        <taxon>Mediophyceae</taxon>
        <taxon>Lithodesmiophycidae</taxon>
        <taxon>Lithodesmiales</taxon>
        <taxon>Lithodesmiaceae</taxon>
        <taxon>Ditylum</taxon>
    </lineage>
</organism>
<dbReference type="PANTHER" id="PTHR12097">
    <property type="entry name" value="SPLICING FACTOR 3B, SUBUNIT 1-RELATED"/>
    <property type="match status" value="1"/>
</dbReference>
<reference evidence="2" key="1">
    <citation type="submission" date="2021-01" db="EMBL/GenBank/DDBJ databases">
        <authorList>
            <person name="Corre E."/>
            <person name="Pelletier E."/>
            <person name="Niang G."/>
            <person name="Scheremetjew M."/>
            <person name="Finn R."/>
            <person name="Kale V."/>
            <person name="Holt S."/>
            <person name="Cochrane G."/>
            <person name="Meng A."/>
            <person name="Brown T."/>
            <person name="Cohen L."/>
        </authorList>
    </citation>
    <scope>NUCLEOTIDE SEQUENCE</scope>
    <source>
        <strain evidence="2">GSO104</strain>
    </source>
</reference>